<proteinExistence type="predicted"/>
<reference evidence="1" key="1">
    <citation type="submission" date="2018-05" db="EMBL/GenBank/DDBJ databases">
        <authorList>
            <person name="Lanie J.A."/>
            <person name="Ng W.-L."/>
            <person name="Kazmierczak K.M."/>
            <person name="Andrzejewski T.M."/>
            <person name="Davidsen T.M."/>
            <person name="Wayne K.J."/>
            <person name="Tettelin H."/>
            <person name="Glass J.I."/>
            <person name="Rusch D."/>
            <person name="Podicherti R."/>
            <person name="Tsui H.-C.T."/>
            <person name="Winkler M.E."/>
        </authorList>
    </citation>
    <scope>NUCLEOTIDE SEQUENCE</scope>
</reference>
<name>A0A382IR02_9ZZZZ</name>
<organism evidence="1">
    <name type="scientific">marine metagenome</name>
    <dbReference type="NCBI Taxonomy" id="408172"/>
    <lineage>
        <taxon>unclassified sequences</taxon>
        <taxon>metagenomes</taxon>
        <taxon>ecological metagenomes</taxon>
    </lineage>
</organism>
<protein>
    <submittedName>
        <fullName evidence="1">Uncharacterized protein</fullName>
    </submittedName>
</protein>
<accession>A0A382IR02</accession>
<gene>
    <name evidence="1" type="ORF">METZ01_LOCUS254842</name>
</gene>
<sequence length="35" mass="3991">MMSKLNANTTINQTYDGIELLINEIHETVIIEQAE</sequence>
<evidence type="ECO:0000313" key="1">
    <source>
        <dbReference type="EMBL" id="SVC01988.1"/>
    </source>
</evidence>
<dbReference type="EMBL" id="UINC01068969">
    <property type="protein sequence ID" value="SVC01988.1"/>
    <property type="molecule type" value="Genomic_DNA"/>
</dbReference>
<dbReference type="AlphaFoldDB" id="A0A382IR02"/>